<dbReference type="InterPro" id="IPR003395">
    <property type="entry name" value="RecF/RecN/SMC_N"/>
</dbReference>
<feature type="binding site" evidence="6">
    <location>
        <begin position="32"/>
        <end position="39"/>
    </location>
    <ligand>
        <name>ATP</name>
        <dbReference type="ChEBI" id="CHEBI:30616"/>
    </ligand>
</feature>
<reference evidence="10" key="1">
    <citation type="journal article" date="2018" name="Front. Microbiol.">
        <title>Genome-Based Analysis Reveals the Taxonomy and Diversity of the Family Idiomarinaceae.</title>
        <authorList>
            <person name="Liu Y."/>
            <person name="Lai Q."/>
            <person name="Shao Z."/>
        </authorList>
    </citation>
    <scope>NUCLEOTIDE SEQUENCE [LARGE SCALE GENOMIC DNA]</scope>
    <source>
        <strain evidence="10">AIS</strain>
    </source>
</reference>
<name>A0A432WYF0_9GAMM</name>
<comment type="caution">
    <text evidence="9">The sequence shown here is derived from an EMBL/GenBank/DDBJ whole genome shotgun (WGS) entry which is preliminary data.</text>
</comment>
<proteinExistence type="inferred from homology"/>
<evidence type="ECO:0000256" key="2">
    <source>
        <dbReference type="ARBA" id="ARBA00022741"/>
    </source>
</evidence>
<dbReference type="InterPro" id="IPR011890">
    <property type="entry name" value="SMC_prok"/>
</dbReference>
<feature type="coiled-coil region" evidence="6">
    <location>
        <begin position="870"/>
        <end position="918"/>
    </location>
</feature>
<feature type="coiled-coil region" evidence="6">
    <location>
        <begin position="783"/>
        <end position="842"/>
    </location>
</feature>
<evidence type="ECO:0000313" key="10">
    <source>
        <dbReference type="Proteomes" id="UP000286934"/>
    </source>
</evidence>
<dbReference type="PANTHER" id="PTHR43977">
    <property type="entry name" value="STRUCTURAL MAINTENANCE OF CHROMOSOMES PROTEIN 3"/>
    <property type="match status" value="1"/>
</dbReference>
<evidence type="ECO:0000259" key="8">
    <source>
        <dbReference type="Pfam" id="PF02463"/>
    </source>
</evidence>
<feature type="compositionally biased region" description="Low complexity" evidence="7">
    <location>
        <begin position="321"/>
        <end position="334"/>
    </location>
</feature>
<feature type="region of interest" description="Disordered" evidence="7">
    <location>
        <begin position="311"/>
        <end position="337"/>
    </location>
</feature>
<dbReference type="GO" id="GO:0003677">
    <property type="term" value="F:DNA binding"/>
    <property type="evidence" value="ECO:0007669"/>
    <property type="project" value="UniProtKB-UniRule"/>
</dbReference>
<dbReference type="OrthoDB" id="9808768at2"/>
<keyword evidence="4 6" id="KW-0175">Coiled coil</keyword>
<evidence type="ECO:0000256" key="5">
    <source>
        <dbReference type="ARBA" id="ARBA00023125"/>
    </source>
</evidence>
<dbReference type="GO" id="GO:0006260">
    <property type="term" value="P:DNA replication"/>
    <property type="evidence" value="ECO:0007669"/>
    <property type="project" value="UniProtKB-UniRule"/>
</dbReference>
<comment type="subunit">
    <text evidence="6">Homodimer.</text>
</comment>
<comment type="function">
    <text evidence="6">Required for chromosome condensation and partitioning.</text>
</comment>
<dbReference type="GO" id="GO:0005524">
    <property type="term" value="F:ATP binding"/>
    <property type="evidence" value="ECO:0007669"/>
    <property type="project" value="UniProtKB-UniRule"/>
</dbReference>
<dbReference type="EMBL" id="PIPP01000001">
    <property type="protein sequence ID" value="RUO38818.1"/>
    <property type="molecule type" value="Genomic_DNA"/>
</dbReference>
<keyword evidence="3 6" id="KW-0067">ATP-binding</keyword>
<feature type="coiled-coil region" evidence="6">
    <location>
        <begin position="675"/>
        <end position="758"/>
    </location>
</feature>
<dbReference type="Pfam" id="PF02463">
    <property type="entry name" value="SMC_N"/>
    <property type="match status" value="1"/>
</dbReference>
<sequence>MRLKHIKLAGFKSFVDPTKVAFPEQMTCIVGPNGCGKSNVIDAVRWVLGESSAKNLRGDAMTDVIFNGSQARKPVSQASVELVFDNTSGRVQGEFASFNEISVKRIVTRESQSLYMLNGSKCRRRDITDLFLGTGLGPRSYAIIEQGMISRLIESRPQELRVFIEEAAGISRYKERRKETESRMLRTRDNLERLADVREELGQQLAKLQRQAAAAKRYQTLKAEERDLKAQLQAMRWNQYQQQCDRLEHQVQQEEAELQRWVAEQRGSERGQVELREQESDLKQQVDAAQQQFFQVNTDIAKLEQQIQHTRQMHSQKQRQLESLQAQQQQINEQTDADRDDLTNLQEQESELQLQLEEAAEALQMAEIAREDAELAQQSWQEKWQTWRDELNQKQQQLSLARAEARSAEQLSERVKARLLVVRSELDELPKLDSEAENKLNSEIETAEQALRKAETALFAQEAQRDQAQQKIKALSAEVNELQQQKQQQQGRIASLQQLLSSRNQSAVAADSWLNQQPSLGLLRELLALPEQWLLAAETALLPWLSLPVVNAELPEHLQSAAISSCYHADGEHGADGKAKPESLAALLLATRRDEKAKAAAGIALLQQMAVAESAAAAQQLLQNNSEYFAVLQANGLVIGRGWQLQPVEQADSELAWQQQLRECEAALQVSEKALADKFASMQQAEQQIAEYSEAVALLRTERSDASEVLVRLTERREAVLRDAAQQQARRQKLTEEADELAIQVEQEAERLLQAEATIEEFETFLTAQEPEQERWLQHGETLQATRQQAQLAQQQKQQALHKAQLAHSQLQSQTQHLQQSLERNNKQYEQLVQRIADLQVESDTTVDTQDLEESLAQQLMVHGETEAVLQDLREQLSAVSEKLAVLNQGQSAVVEQITRQQERVQGSKLELATARERGHSLLDALQEMNISLKAVLENMPEDAEEKLWQQRLEDTTRKVQQLGAINLAALEEVEVQGERKAYLDAQHDDLSASLTTLEDAIKKIDRETRQRFKVTYDQVNEDLQRLFPKVFGGGQAYLDLTDDDLLETGVTIMARPPGKKNSTIHLLSGGEKALTALALVFAIFRLNPAPFCLLDEVDAPLDDVNVGRFCRLVQEMSESVQFIYISHNKIAMEMATHLAGVTMQEPGVSRLVAVDVEEALALAEA</sequence>
<gene>
    <name evidence="6 9" type="primary">smc</name>
    <name evidence="9" type="ORF">CWE13_00105</name>
</gene>
<keyword evidence="5 6" id="KW-0238">DNA-binding</keyword>
<dbReference type="GO" id="GO:0007062">
    <property type="term" value="P:sister chromatid cohesion"/>
    <property type="evidence" value="ECO:0007669"/>
    <property type="project" value="InterPro"/>
</dbReference>
<accession>A0A432WYF0</accession>
<evidence type="ECO:0000313" key="9">
    <source>
        <dbReference type="EMBL" id="RUO38818.1"/>
    </source>
</evidence>
<dbReference type="GO" id="GO:0007059">
    <property type="term" value="P:chromosome segregation"/>
    <property type="evidence" value="ECO:0007669"/>
    <property type="project" value="UniProtKB-UniRule"/>
</dbReference>
<evidence type="ECO:0000256" key="3">
    <source>
        <dbReference type="ARBA" id="ARBA00022840"/>
    </source>
</evidence>
<evidence type="ECO:0000256" key="7">
    <source>
        <dbReference type="SAM" id="MobiDB-lite"/>
    </source>
</evidence>
<comment type="similarity">
    <text evidence="6">Belongs to the SMC family.</text>
</comment>
<dbReference type="SUPFAM" id="SSF52540">
    <property type="entry name" value="P-loop containing nucleoside triphosphate hydrolases"/>
    <property type="match status" value="1"/>
</dbReference>
<dbReference type="PIRSF" id="PIRSF005719">
    <property type="entry name" value="SMC"/>
    <property type="match status" value="1"/>
</dbReference>
<comment type="domain">
    <text evidence="6">Contains large globular domains required for ATP hydrolysis at each terminus and a third globular domain forming a flexible hinge near the middle of the molecule. These domains are separated by coiled-coil structures.</text>
</comment>
<dbReference type="RefSeq" id="WP_126805323.1">
    <property type="nucleotide sequence ID" value="NZ_PIPP01000001.1"/>
</dbReference>
<keyword evidence="2 6" id="KW-0547">Nucleotide-binding</keyword>
<keyword evidence="1 6" id="KW-0963">Cytoplasm</keyword>
<dbReference type="HAMAP" id="MF_01894">
    <property type="entry name" value="Smc_prok"/>
    <property type="match status" value="1"/>
</dbReference>
<evidence type="ECO:0000256" key="4">
    <source>
        <dbReference type="ARBA" id="ARBA00023054"/>
    </source>
</evidence>
<dbReference type="Gene3D" id="3.40.50.300">
    <property type="entry name" value="P-loop containing nucleotide triphosphate hydrolases"/>
    <property type="match status" value="2"/>
</dbReference>
<comment type="subcellular location">
    <subcellularLocation>
        <location evidence="6">Cytoplasm</location>
    </subcellularLocation>
</comment>
<dbReference type="Proteomes" id="UP000286934">
    <property type="component" value="Unassembled WGS sequence"/>
</dbReference>
<dbReference type="AlphaFoldDB" id="A0A432WYF0"/>
<keyword evidence="10" id="KW-1185">Reference proteome</keyword>
<evidence type="ECO:0000256" key="6">
    <source>
        <dbReference type="HAMAP-Rule" id="MF_01894"/>
    </source>
</evidence>
<feature type="domain" description="RecF/RecN/SMC N-terminal" evidence="8">
    <location>
        <begin position="3"/>
        <end position="1150"/>
    </location>
</feature>
<dbReference type="InterPro" id="IPR024704">
    <property type="entry name" value="SMC"/>
</dbReference>
<protein>
    <recommendedName>
        <fullName evidence="6">Chromosome partition protein Smc</fullName>
    </recommendedName>
</protein>
<dbReference type="GO" id="GO:0005737">
    <property type="term" value="C:cytoplasm"/>
    <property type="evidence" value="ECO:0007669"/>
    <property type="project" value="UniProtKB-SubCell"/>
</dbReference>
<dbReference type="CDD" id="cd03278">
    <property type="entry name" value="ABC_SMC_barmotin"/>
    <property type="match status" value="2"/>
</dbReference>
<dbReference type="InterPro" id="IPR027417">
    <property type="entry name" value="P-loop_NTPase"/>
</dbReference>
<organism evidence="9 10">
    <name type="scientific">Aliidiomarina shirensis</name>
    <dbReference type="NCBI Taxonomy" id="1048642"/>
    <lineage>
        <taxon>Bacteria</taxon>
        <taxon>Pseudomonadati</taxon>
        <taxon>Pseudomonadota</taxon>
        <taxon>Gammaproteobacteria</taxon>
        <taxon>Alteromonadales</taxon>
        <taxon>Idiomarinaceae</taxon>
        <taxon>Aliidiomarina</taxon>
    </lineage>
</organism>
<dbReference type="NCBIfam" id="TIGR02168">
    <property type="entry name" value="SMC_prok_B"/>
    <property type="match status" value="1"/>
</dbReference>
<dbReference type="GO" id="GO:0016887">
    <property type="term" value="F:ATP hydrolysis activity"/>
    <property type="evidence" value="ECO:0007669"/>
    <property type="project" value="InterPro"/>
</dbReference>
<dbReference type="GO" id="GO:0030261">
    <property type="term" value="P:chromosome condensation"/>
    <property type="evidence" value="ECO:0007669"/>
    <property type="project" value="InterPro"/>
</dbReference>
<evidence type="ECO:0000256" key="1">
    <source>
        <dbReference type="ARBA" id="ARBA00022490"/>
    </source>
</evidence>